<dbReference type="OrthoDB" id="8480222at2"/>
<accession>A0A1G5MFW2</accession>
<feature type="domain" description="Chromosomal replication initiator DnaA C-terminal" evidence="1">
    <location>
        <begin position="44"/>
        <end position="112"/>
    </location>
</feature>
<protein>
    <submittedName>
        <fullName evidence="2">DnaA protein helix-turn-helix</fullName>
    </submittedName>
</protein>
<evidence type="ECO:0000313" key="2">
    <source>
        <dbReference type="EMBL" id="SCZ23734.1"/>
    </source>
</evidence>
<dbReference type="Proteomes" id="UP000199347">
    <property type="component" value="Unassembled WGS sequence"/>
</dbReference>
<dbReference type="Gene3D" id="1.10.1750.10">
    <property type="match status" value="1"/>
</dbReference>
<sequence>MQNHFYDDLRGPRARLGAYRGEAGRAAAELTFVRDRETDAESSVCRFAEATLGAVFRVGRHDLRQAGRGVARVAQTRQAAMYLVHVGSGLTLTKVGTHFGRDRTTCNAQERLA</sequence>
<proteinExistence type="predicted"/>
<dbReference type="AlphaFoldDB" id="A0A1G5MFW2"/>
<reference evidence="2 3" key="1">
    <citation type="submission" date="2016-10" db="EMBL/GenBank/DDBJ databases">
        <authorList>
            <person name="de Groot N.N."/>
        </authorList>
    </citation>
    <scope>NUCLEOTIDE SEQUENCE [LARGE SCALE GENOMIC DNA]</scope>
    <source>
        <strain evidence="2 3">DSM 2698</strain>
    </source>
</reference>
<dbReference type="SMART" id="SM00760">
    <property type="entry name" value="Bac_DnaA_C"/>
    <property type="match status" value="1"/>
</dbReference>
<evidence type="ECO:0000259" key="1">
    <source>
        <dbReference type="SMART" id="SM00760"/>
    </source>
</evidence>
<dbReference type="GO" id="GO:0006270">
    <property type="term" value="P:DNA replication initiation"/>
    <property type="evidence" value="ECO:0007669"/>
    <property type="project" value="InterPro"/>
</dbReference>
<dbReference type="InterPro" id="IPR013159">
    <property type="entry name" value="DnaA_C"/>
</dbReference>
<dbReference type="EMBL" id="FMVW01000001">
    <property type="protein sequence ID" value="SCZ23734.1"/>
    <property type="molecule type" value="Genomic_DNA"/>
</dbReference>
<dbReference type="STRING" id="1120955.SAMN03080610_00595"/>
<organism evidence="2 3">
    <name type="scientific">Afifella marina DSM 2698</name>
    <dbReference type="NCBI Taxonomy" id="1120955"/>
    <lineage>
        <taxon>Bacteria</taxon>
        <taxon>Pseudomonadati</taxon>
        <taxon>Pseudomonadota</taxon>
        <taxon>Alphaproteobacteria</taxon>
        <taxon>Hyphomicrobiales</taxon>
        <taxon>Afifellaceae</taxon>
        <taxon>Afifella</taxon>
    </lineage>
</organism>
<dbReference type="Pfam" id="PF08299">
    <property type="entry name" value="Bac_DnaA_C"/>
    <property type="match status" value="1"/>
</dbReference>
<gene>
    <name evidence="2" type="ORF">SAMN03080610_00595</name>
</gene>
<dbReference type="SUPFAM" id="SSF48295">
    <property type="entry name" value="TrpR-like"/>
    <property type="match status" value="1"/>
</dbReference>
<dbReference type="GO" id="GO:0005524">
    <property type="term" value="F:ATP binding"/>
    <property type="evidence" value="ECO:0007669"/>
    <property type="project" value="InterPro"/>
</dbReference>
<keyword evidence="3" id="KW-1185">Reference proteome</keyword>
<dbReference type="GO" id="GO:0006275">
    <property type="term" value="P:regulation of DNA replication"/>
    <property type="evidence" value="ECO:0007669"/>
    <property type="project" value="InterPro"/>
</dbReference>
<dbReference type="InterPro" id="IPR010921">
    <property type="entry name" value="Trp_repressor/repl_initiator"/>
</dbReference>
<evidence type="ECO:0000313" key="3">
    <source>
        <dbReference type="Proteomes" id="UP000199347"/>
    </source>
</evidence>
<dbReference type="GO" id="GO:0043565">
    <property type="term" value="F:sequence-specific DNA binding"/>
    <property type="evidence" value="ECO:0007669"/>
    <property type="project" value="InterPro"/>
</dbReference>
<dbReference type="RefSeq" id="WP_092809373.1">
    <property type="nucleotide sequence ID" value="NZ_FMVW01000001.1"/>
</dbReference>
<name>A0A1G5MFW2_AFIMA</name>